<keyword evidence="5" id="KW-1185">Reference proteome</keyword>
<gene>
    <name evidence="4" type="ORF">OLEA9_A012063</name>
</gene>
<dbReference type="AlphaFoldDB" id="A0A8S0TVZ5"/>
<dbReference type="GO" id="GO:0005634">
    <property type="term" value="C:nucleus"/>
    <property type="evidence" value="ECO:0007669"/>
    <property type="project" value="UniProtKB-SubCell"/>
</dbReference>
<name>A0A8S0TVZ5_OLEEU</name>
<evidence type="ECO:0000256" key="1">
    <source>
        <dbReference type="ARBA" id="ARBA00004123"/>
    </source>
</evidence>
<dbReference type="Proteomes" id="UP000594638">
    <property type="component" value="Unassembled WGS sequence"/>
</dbReference>
<dbReference type="InterPro" id="IPR051992">
    <property type="entry name" value="OxStress_Response_Reg"/>
</dbReference>
<sequence length="249" mass="26956">MPTRVANKSGVEGEDCMHKMSSVESPAVYDGDRLFPVAKKVGFKDVEKREKEEKRFDSQNSASESSSIGKNSDISEKSSDNLDEEVQSSFKGPLDAMDALEEALPIRRGISRFYNGKSKSFASLADASSSSIKNLSKPENAYTRKRRNLLVCSIASWDVKNRSPLSRSNGGGVSKRNANSSRTTLALAVAMSNSGSDKHPTECNSSGSSSSSSPRKDFPVWRSFSLADLQQSVTTTTTCTSSNQLAMNP</sequence>
<dbReference type="Gramene" id="OE9A012063T1">
    <property type="protein sequence ID" value="OE9A012063C1"/>
    <property type="gene ID" value="OE9A012063"/>
</dbReference>
<dbReference type="GO" id="GO:0006950">
    <property type="term" value="P:response to stress"/>
    <property type="evidence" value="ECO:0007669"/>
    <property type="project" value="UniProtKB-ARBA"/>
</dbReference>
<evidence type="ECO:0000256" key="3">
    <source>
        <dbReference type="SAM" id="MobiDB-lite"/>
    </source>
</evidence>
<comment type="subcellular location">
    <subcellularLocation>
        <location evidence="1">Nucleus</location>
    </subcellularLocation>
</comment>
<dbReference type="PANTHER" id="PTHR33172">
    <property type="entry name" value="OS08G0516900 PROTEIN"/>
    <property type="match status" value="1"/>
</dbReference>
<feature type="compositionally biased region" description="Polar residues" evidence="3">
    <location>
        <begin position="58"/>
        <end position="72"/>
    </location>
</feature>
<evidence type="ECO:0000256" key="2">
    <source>
        <dbReference type="ARBA" id="ARBA00023242"/>
    </source>
</evidence>
<feature type="region of interest" description="Disordered" evidence="3">
    <location>
        <begin position="46"/>
        <end position="91"/>
    </location>
</feature>
<feature type="region of interest" description="Disordered" evidence="3">
    <location>
        <begin position="192"/>
        <end position="216"/>
    </location>
</feature>
<evidence type="ECO:0000313" key="5">
    <source>
        <dbReference type="Proteomes" id="UP000594638"/>
    </source>
</evidence>
<protein>
    <recommendedName>
        <fullName evidence="6">MTD1</fullName>
    </recommendedName>
</protein>
<evidence type="ECO:0008006" key="6">
    <source>
        <dbReference type="Google" id="ProtNLM"/>
    </source>
</evidence>
<dbReference type="PANTHER" id="PTHR33172:SF37">
    <property type="entry name" value="PROTEIN OXIDATIVE STRESS 3 LIKE 1"/>
    <property type="match status" value="1"/>
</dbReference>
<feature type="compositionally biased region" description="Basic and acidic residues" evidence="3">
    <location>
        <begin position="46"/>
        <end position="57"/>
    </location>
</feature>
<accession>A0A8S0TVZ5</accession>
<dbReference type="EMBL" id="CACTIH010007314">
    <property type="protein sequence ID" value="CAA3009197.1"/>
    <property type="molecule type" value="Genomic_DNA"/>
</dbReference>
<proteinExistence type="predicted"/>
<feature type="region of interest" description="Disordered" evidence="3">
    <location>
        <begin position="1"/>
        <end position="22"/>
    </location>
</feature>
<keyword evidence="2" id="KW-0539">Nucleus</keyword>
<comment type="caution">
    <text evidence="4">The sequence shown here is derived from an EMBL/GenBank/DDBJ whole genome shotgun (WGS) entry which is preliminary data.</text>
</comment>
<evidence type="ECO:0000313" key="4">
    <source>
        <dbReference type="EMBL" id="CAA3009197.1"/>
    </source>
</evidence>
<organism evidence="4 5">
    <name type="scientific">Olea europaea subsp. europaea</name>
    <dbReference type="NCBI Taxonomy" id="158383"/>
    <lineage>
        <taxon>Eukaryota</taxon>
        <taxon>Viridiplantae</taxon>
        <taxon>Streptophyta</taxon>
        <taxon>Embryophyta</taxon>
        <taxon>Tracheophyta</taxon>
        <taxon>Spermatophyta</taxon>
        <taxon>Magnoliopsida</taxon>
        <taxon>eudicotyledons</taxon>
        <taxon>Gunneridae</taxon>
        <taxon>Pentapetalae</taxon>
        <taxon>asterids</taxon>
        <taxon>lamiids</taxon>
        <taxon>Lamiales</taxon>
        <taxon>Oleaceae</taxon>
        <taxon>Oleeae</taxon>
        <taxon>Olea</taxon>
    </lineage>
</organism>
<reference evidence="4 5" key="1">
    <citation type="submission" date="2019-12" db="EMBL/GenBank/DDBJ databases">
        <authorList>
            <person name="Alioto T."/>
            <person name="Alioto T."/>
            <person name="Gomez Garrido J."/>
        </authorList>
    </citation>
    <scope>NUCLEOTIDE SEQUENCE [LARGE SCALE GENOMIC DNA]</scope>
</reference>
<dbReference type="OrthoDB" id="691484at2759"/>